<evidence type="ECO:0000256" key="4">
    <source>
        <dbReference type="ARBA" id="ARBA00023242"/>
    </source>
</evidence>
<dbReference type="InParanoid" id="A0A1D2V8C4"/>
<dbReference type="OrthoDB" id="346673at2759"/>
<evidence type="ECO:0000256" key="1">
    <source>
        <dbReference type="ARBA" id="ARBA00004123"/>
    </source>
</evidence>
<feature type="domain" description="Origin recognition complex subunit 2 winged-helix" evidence="7">
    <location>
        <begin position="297"/>
        <end position="354"/>
    </location>
</feature>
<evidence type="ECO:0000313" key="8">
    <source>
        <dbReference type="EMBL" id="ODV57880.1"/>
    </source>
</evidence>
<keyword evidence="9" id="KW-1185">Reference proteome</keyword>
<evidence type="ECO:0000256" key="2">
    <source>
        <dbReference type="ARBA" id="ARBA00007421"/>
    </source>
</evidence>
<dbReference type="Pfam" id="PF04084">
    <property type="entry name" value="RecA-like_ORC2"/>
    <property type="match status" value="1"/>
</dbReference>
<dbReference type="Pfam" id="PF24882">
    <property type="entry name" value="WHD_ORC2"/>
    <property type="match status" value="1"/>
</dbReference>
<gene>
    <name evidence="8" type="ORF">ASCRUDRAFT_40219</name>
</gene>
<dbReference type="InterPro" id="IPR056772">
    <property type="entry name" value="RecA-like_ORC2"/>
</dbReference>
<keyword evidence="4 5" id="KW-0539">Nucleus</keyword>
<feature type="non-terminal residue" evidence="8">
    <location>
        <position position="1"/>
    </location>
</feature>
<organism evidence="8 9">
    <name type="scientific">Ascoidea rubescens DSM 1968</name>
    <dbReference type="NCBI Taxonomy" id="1344418"/>
    <lineage>
        <taxon>Eukaryota</taxon>
        <taxon>Fungi</taxon>
        <taxon>Dikarya</taxon>
        <taxon>Ascomycota</taxon>
        <taxon>Saccharomycotina</taxon>
        <taxon>Saccharomycetes</taxon>
        <taxon>Ascoideaceae</taxon>
        <taxon>Ascoidea</taxon>
    </lineage>
</organism>
<dbReference type="EMBL" id="KV454500">
    <property type="protein sequence ID" value="ODV57880.1"/>
    <property type="molecule type" value="Genomic_DNA"/>
</dbReference>
<evidence type="ECO:0000259" key="7">
    <source>
        <dbReference type="Pfam" id="PF24882"/>
    </source>
</evidence>
<comment type="function">
    <text evidence="5">Component of the origin recognition complex (ORC) that binds origins of replication. DNA-binding is ATP-dependent. ORC is required to assemble the pre-replication complex necessary to initiate DNA replication.</text>
</comment>
<evidence type="ECO:0000259" key="6">
    <source>
        <dbReference type="Pfam" id="PF04084"/>
    </source>
</evidence>
<dbReference type="PANTHER" id="PTHR14052:SF0">
    <property type="entry name" value="ORIGIN RECOGNITION COMPLEX SUBUNIT 2"/>
    <property type="match status" value="1"/>
</dbReference>
<dbReference type="STRING" id="1344418.A0A1D2V8C4"/>
<dbReference type="RefSeq" id="XP_020044187.1">
    <property type="nucleotide sequence ID" value="XM_020191007.1"/>
</dbReference>
<keyword evidence="3 5" id="KW-0235">DNA replication</keyword>
<dbReference type="AlphaFoldDB" id="A0A1D2V8C4"/>
<dbReference type="GO" id="GO:0005664">
    <property type="term" value="C:nuclear origin of replication recognition complex"/>
    <property type="evidence" value="ECO:0007669"/>
    <property type="project" value="UniProtKB-UniRule"/>
</dbReference>
<evidence type="ECO:0000256" key="5">
    <source>
        <dbReference type="RuleBase" id="RU368084"/>
    </source>
</evidence>
<dbReference type="GO" id="GO:0003688">
    <property type="term" value="F:DNA replication origin binding"/>
    <property type="evidence" value="ECO:0007669"/>
    <property type="project" value="UniProtKB-UniRule"/>
</dbReference>
<evidence type="ECO:0000256" key="3">
    <source>
        <dbReference type="ARBA" id="ARBA00022705"/>
    </source>
</evidence>
<dbReference type="GO" id="GO:0006260">
    <property type="term" value="P:DNA replication"/>
    <property type="evidence" value="ECO:0007669"/>
    <property type="project" value="UniProtKB-UniRule"/>
</dbReference>
<accession>A0A1D2V8C4</accession>
<dbReference type="PANTHER" id="PTHR14052">
    <property type="entry name" value="ORIGIN RECOGNITION COMPLEX SUBUNIT 2"/>
    <property type="match status" value="1"/>
</dbReference>
<feature type="domain" description="Origin recognition complex subunit 2 RecA-like" evidence="6">
    <location>
        <begin position="47"/>
        <end position="222"/>
    </location>
</feature>
<reference evidence="9" key="1">
    <citation type="submission" date="2016-05" db="EMBL/GenBank/DDBJ databases">
        <title>Comparative genomics of biotechnologically important yeasts.</title>
        <authorList>
            <consortium name="DOE Joint Genome Institute"/>
            <person name="Riley R."/>
            <person name="Haridas S."/>
            <person name="Wolfe K.H."/>
            <person name="Lopes M.R."/>
            <person name="Hittinger C.T."/>
            <person name="Goker M."/>
            <person name="Salamov A."/>
            <person name="Wisecaver J."/>
            <person name="Long T.M."/>
            <person name="Aerts A.L."/>
            <person name="Barry K."/>
            <person name="Choi C."/>
            <person name="Clum A."/>
            <person name="Coughlan A.Y."/>
            <person name="Deshpande S."/>
            <person name="Douglass A.P."/>
            <person name="Hanson S.J."/>
            <person name="Klenk H.-P."/>
            <person name="Labutti K."/>
            <person name="Lapidus A."/>
            <person name="Lindquist E."/>
            <person name="Lipzen A."/>
            <person name="Meier-Kolthoff J.P."/>
            <person name="Ohm R.A."/>
            <person name="Otillar R.P."/>
            <person name="Pangilinan J."/>
            <person name="Peng Y."/>
            <person name="Rokas A."/>
            <person name="Rosa C.A."/>
            <person name="Scheuner C."/>
            <person name="Sibirny A.A."/>
            <person name="Slot J.C."/>
            <person name="Stielow J.B."/>
            <person name="Sun H."/>
            <person name="Kurtzman C.P."/>
            <person name="Blackwell M."/>
            <person name="Grigoriev I.V."/>
            <person name="Jeffries T.W."/>
        </authorList>
    </citation>
    <scope>NUCLEOTIDE SEQUENCE [LARGE SCALE GENOMIC DNA]</scope>
    <source>
        <strain evidence="9">DSM 1968</strain>
    </source>
</reference>
<proteinExistence type="inferred from homology"/>
<sequence length="368" mass="42492">VDGPESYFEQHKYKTKISTNSMSQASDLDYDEFNKLIKLSDLLYYNEKQNLALSYKSMFTQWFLELQNEFSLNFYGIGSKRKILLQFVNQYLIYHIDFPVLVINGYNPSVSFKEIVLSVTSTIINSNKKLFKAQKFPKSIDELIASFIICLKNLHESQRYPKLLLLIHNLDGNSIKSNKFQSFFSTLVSTKQVWLVSSISNINANLLWDCNQTLDFNFLWHNLSTFENSTVETSFSDILALGQAEKQTGSKGAKYVLSSLTSNSRSLYRVLVSNQLQIMEDELLESNKQTDRNEFLGTIKHGISFKTLYNLCSEEFIASNEINFRTMLREFIEHKMANISKDSYGTEIVFVPLNLKELENLLAEELLV</sequence>
<comment type="similarity">
    <text evidence="2 5">Belongs to the ORC2 family.</text>
</comment>
<dbReference type="FunCoup" id="A0A1D2V8C4">
    <property type="interactions" value="995"/>
</dbReference>
<name>A0A1D2V8C4_9ASCO</name>
<dbReference type="GeneID" id="30964643"/>
<dbReference type="InterPro" id="IPR056773">
    <property type="entry name" value="WHD_ORC2"/>
</dbReference>
<protein>
    <recommendedName>
        <fullName evidence="5">Origin recognition complex subunit 2</fullName>
    </recommendedName>
</protein>
<dbReference type="InterPro" id="IPR007220">
    <property type="entry name" value="ORC2"/>
</dbReference>
<dbReference type="Proteomes" id="UP000095038">
    <property type="component" value="Unassembled WGS sequence"/>
</dbReference>
<comment type="subcellular location">
    <subcellularLocation>
        <location evidence="1 5">Nucleus</location>
    </subcellularLocation>
</comment>
<comment type="subunit">
    <text evidence="5">Component of the origin recognition complex (ORC).</text>
</comment>
<evidence type="ECO:0000313" key="9">
    <source>
        <dbReference type="Proteomes" id="UP000095038"/>
    </source>
</evidence>